<protein>
    <submittedName>
        <fullName evidence="1">Uncharacterized protein</fullName>
    </submittedName>
</protein>
<keyword evidence="2" id="KW-1185">Reference proteome</keyword>
<evidence type="ECO:0000313" key="1">
    <source>
        <dbReference type="EMBL" id="OEF47459.1"/>
    </source>
</evidence>
<proteinExistence type="predicted"/>
<reference evidence="1 2" key="1">
    <citation type="journal article" date="2012" name="Science">
        <title>Ecological populations of bacteria act as socially cohesive units of antibiotic production and resistance.</title>
        <authorList>
            <person name="Cordero O.X."/>
            <person name="Wildschutte H."/>
            <person name="Kirkup B."/>
            <person name="Proehl S."/>
            <person name="Ngo L."/>
            <person name="Hussain F."/>
            <person name="Le Roux F."/>
            <person name="Mincer T."/>
            <person name="Polz M.F."/>
        </authorList>
    </citation>
    <scope>NUCLEOTIDE SEQUENCE [LARGE SCALE GENOMIC DNA]</scope>
    <source>
        <strain evidence="1 2">1F-267</strain>
    </source>
</reference>
<evidence type="ECO:0000313" key="2">
    <source>
        <dbReference type="Proteomes" id="UP000094638"/>
    </source>
</evidence>
<organism evidence="1 2">
    <name type="scientific">Vibrio tasmaniensis 1F-267</name>
    <dbReference type="NCBI Taxonomy" id="1191324"/>
    <lineage>
        <taxon>Bacteria</taxon>
        <taxon>Pseudomonadati</taxon>
        <taxon>Pseudomonadota</taxon>
        <taxon>Gammaproteobacteria</taxon>
        <taxon>Vibrionales</taxon>
        <taxon>Vibrionaceae</taxon>
        <taxon>Vibrio</taxon>
    </lineage>
</organism>
<dbReference type="EMBL" id="AJZO02000195">
    <property type="protein sequence ID" value="OEF47459.1"/>
    <property type="molecule type" value="Genomic_DNA"/>
</dbReference>
<gene>
    <name evidence="1" type="ORF">A163_22100</name>
</gene>
<dbReference type="Proteomes" id="UP000094638">
    <property type="component" value="Unassembled WGS sequence"/>
</dbReference>
<comment type="caution">
    <text evidence="1">The sequence shown here is derived from an EMBL/GenBank/DDBJ whole genome shotgun (WGS) entry which is preliminary data.</text>
</comment>
<accession>A0ABX3B574</accession>
<name>A0ABX3B574_9VIBR</name>
<sequence>MIEAKVRIGGWFWFWFCFRVLSEDNLGGINELTLNCIIVNACQLFGGMISLVADQMKVLESAIEIDLLRFTYD</sequence>